<comment type="caution">
    <text evidence="18">The sequence shown here is derived from an EMBL/GenBank/DDBJ whole genome shotgun (WGS) entry which is preliminary data.</text>
</comment>
<sequence>MPELDTVPFRRPPDEPARPAGSQEGERPPSTPPKPKWRIWPFVVSLLVFAVLFFGPGLVAAARTEELSYSAFLSDVSAGKVSSVAVGSEGELTGTLSDGTQFTAQAPTWALTTQDLSSRLEKADVKVTAYQQTDTLRQLVASLLPAALLVGGFVWLSRRAQQSLAGGGGLGGLGGLFRTRARVTDAERPTTRFVDVAGYEGVKEEVREVVDFLQNPDRYRRAGARGPRGVLLVGPPGTGKTLLARAVAGESKVPFYAVTGSSFVEMFVGLGASRVRELFAEARRNGPAIVFIDEIDALGARRGTGAIAGHDEREQTLNQLLAEMDGFTEDSSVVVLANTNRPEVLDPALLRPGRFDRQIQVPLPALADRERILAVHVLGKRLDATVDLHAIARGTPGFSGADLANLVNEAALRAARDHRDELRPVDFDDAKDRLILGRRDGTALLPEERQRVAVHEAGHALVAGLSETADPVAKVTILPAGMALGATHQLPLDERRLYTEQYLHESLAVRLAGRAAELIVFGQPSTGAVDDLASATQLALRMVREYGLSRGMGPVAYPAHDDTYPGQADRPYGEETQRLVDGEVARLLREAEEQADRLLRGHRAALDRLSRRLLDTETVDGSVVYEIIRAA</sequence>
<dbReference type="PANTHER" id="PTHR23076:SF97">
    <property type="entry name" value="ATP-DEPENDENT ZINC METALLOPROTEASE YME1L1"/>
    <property type="match status" value="1"/>
</dbReference>
<dbReference type="GO" id="GO:0016887">
    <property type="term" value="F:ATP hydrolysis activity"/>
    <property type="evidence" value="ECO:0007669"/>
    <property type="project" value="UniProtKB-UniRule"/>
</dbReference>
<keyword evidence="4 15" id="KW-0645">Protease</keyword>
<evidence type="ECO:0000313" key="18">
    <source>
        <dbReference type="EMBL" id="TDD67498.1"/>
    </source>
</evidence>
<keyword evidence="10 15" id="KW-0067">ATP-binding</keyword>
<dbReference type="Pfam" id="PF06480">
    <property type="entry name" value="FtsH_ext"/>
    <property type="match status" value="1"/>
</dbReference>
<feature type="binding site" evidence="15">
    <location>
        <position position="459"/>
    </location>
    <ligand>
        <name>Zn(2+)</name>
        <dbReference type="ChEBI" id="CHEBI:29105"/>
        <note>catalytic</note>
    </ligand>
</feature>
<keyword evidence="7 15" id="KW-0547">Nucleotide-binding</keyword>
<accession>A0A4R5A624</accession>
<gene>
    <name evidence="15" type="primary">ftsH</name>
    <name evidence="18" type="ORF">E1262_18765</name>
</gene>
<comment type="similarity">
    <text evidence="14 15">In the central section; belongs to the AAA ATPase family.</text>
</comment>
<dbReference type="InterPro" id="IPR041569">
    <property type="entry name" value="AAA_lid_3"/>
</dbReference>
<proteinExistence type="inferred from homology"/>
<organism evidence="18 19">
    <name type="scientific">Jiangella aurantiaca</name>
    <dbReference type="NCBI Taxonomy" id="2530373"/>
    <lineage>
        <taxon>Bacteria</taxon>
        <taxon>Bacillati</taxon>
        <taxon>Actinomycetota</taxon>
        <taxon>Actinomycetes</taxon>
        <taxon>Jiangellales</taxon>
        <taxon>Jiangellaceae</taxon>
        <taxon>Jiangella</taxon>
    </lineage>
</organism>
<dbReference type="InterPro" id="IPR037219">
    <property type="entry name" value="Peptidase_M41-like"/>
</dbReference>
<evidence type="ECO:0000256" key="16">
    <source>
        <dbReference type="SAM" id="MobiDB-lite"/>
    </source>
</evidence>
<evidence type="ECO:0000256" key="5">
    <source>
        <dbReference type="ARBA" id="ARBA00022692"/>
    </source>
</evidence>
<comment type="subunit">
    <text evidence="15">Homohexamer.</text>
</comment>
<dbReference type="GO" id="GO:0006508">
    <property type="term" value="P:proteolysis"/>
    <property type="evidence" value="ECO:0007669"/>
    <property type="project" value="UniProtKB-KW"/>
</dbReference>
<name>A0A4R5A624_9ACTN</name>
<comment type="subcellular location">
    <subcellularLocation>
        <location evidence="15">Cell membrane</location>
        <topology evidence="15">Multi-pass membrane protein</topology>
        <orientation evidence="15">Cytoplasmic side</orientation>
    </subcellularLocation>
    <subcellularLocation>
        <location evidence="1">Membrane</location>
    </subcellularLocation>
</comment>
<comment type="cofactor">
    <cofactor evidence="15">
        <name>Zn(2+)</name>
        <dbReference type="ChEBI" id="CHEBI:29105"/>
    </cofactor>
    <text evidence="15">Binds 1 zinc ion per subunit.</text>
</comment>
<dbReference type="InterPro" id="IPR003593">
    <property type="entry name" value="AAA+_ATPase"/>
</dbReference>
<dbReference type="SMART" id="SM00382">
    <property type="entry name" value="AAA"/>
    <property type="match status" value="1"/>
</dbReference>
<dbReference type="InterPro" id="IPR027417">
    <property type="entry name" value="P-loop_NTPase"/>
</dbReference>
<keyword evidence="13 15" id="KW-0472">Membrane</keyword>
<keyword evidence="9 15" id="KW-0862">Zinc</keyword>
<dbReference type="Pfam" id="PF01434">
    <property type="entry name" value="Peptidase_M41"/>
    <property type="match status" value="1"/>
</dbReference>
<dbReference type="SUPFAM" id="SSF140990">
    <property type="entry name" value="FtsH protease domain-like"/>
    <property type="match status" value="1"/>
</dbReference>
<evidence type="ECO:0000256" key="4">
    <source>
        <dbReference type="ARBA" id="ARBA00022670"/>
    </source>
</evidence>
<feature type="domain" description="AAA+ ATPase" evidence="17">
    <location>
        <begin position="226"/>
        <end position="365"/>
    </location>
</feature>
<dbReference type="GO" id="GO:0008270">
    <property type="term" value="F:zinc ion binding"/>
    <property type="evidence" value="ECO:0007669"/>
    <property type="project" value="UniProtKB-UniRule"/>
</dbReference>
<dbReference type="RefSeq" id="WP_132104664.1">
    <property type="nucleotide sequence ID" value="NZ_SMLB01000028.1"/>
</dbReference>
<comment type="function">
    <text evidence="15">Acts as a processive, ATP-dependent zinc metallopeptidase for both cytoplasmic and membrane proteins. Plays a role in the quality control of integral membrane proteins.</text>
</comment>
<dbReference type="PANTHER" id="PTHR23076">
    <property type="entry name" value="METALLOPROTEASE M41 FTSH"/>
    <property type="match status" value="1"/>
</dbReference>
<dbReference type="Gene3D" id="1.10.8.60">
    <property type="match status" value="1"/>
</dbReference>
<feature type="binding site" evidence="15">
    <location>
        <begin position="234"/>
        <end position="241"/>
    </location>
    <ligand>
        <name>ATP</name>
        <dbReference type="ChEBI" id="CHEBI:30616"/>
    </ligand>
</feature>
<evidence type="ECO:0000256" key="14">
    <source>
        <dbReference type="ARBA" id="ARBA00061570"/>
    </source>
</evidence>
<dbReference type="FunFam" id="1.10.8.60:FF:000001">
    <property type="entry name" value="ATP-dependent zinc metalloprotease FtsH"/>
    <property type="match status" value="1"/>
</dbReference>
<keyword evidence="11 15" id="KW-1133">Transmembrane helix</keyword>
<dbReference type="GO" id="GO:0004176">
    <property type="term" value="F:ATP-dependent peptidase activity"/>
    <property type="evidence" value="ECO:0007669"/>
    <property type="project" value="InterPro"/>
</dbReference>
<dbReference type="NCBIfam" id="TIGR01241">
    <property type="entry name" value="FtsH_fam"/>
    <property type="match status" value="1"/>
</dbReference>
<evidence type="ECO:0000256" key="1">
    <source>
        <dbReference type="ARBA" id="ARBA00004370"/>
    </source>
</evidence>
<evidence type="ECO:0000313" key="19">
    <source>
        <dbReference type="Proteomes" id="UP000295217"/>
    </source>
</evidence>
<keyword evidence="5 15" id="KW-0812">Transmembrane</keyword>
<keyword evidence="12 15" id="KW-0482">Metalloprotease</keyword>
<feature type="transmembrane region" description="Helical" evidence="15">
    <location>
        <begin position="39"/>
        <end position="62"/>
    </location>
</feature>
<dbReference type="Pfam" id="PF00004">
    <property type="entry name" value="AAA"/>
    <property type="match status" value="1"/>
</dbReference>
<evidence type="ECO:0000256" key="15">
    <source>
        <dbReference type="HAMAP-Rule" id="MF_01458"/>
    </source>
</evidence>
<dbReference type="InterPro" id="IPR005936">
    <property type="entry name" value="FtsH"/>
</dbReference>
<evidence type="ECO:0000259" key="17">
    <source>
        <dbReference type="SMART" id="SM00382"/>
    </source>
</evidence>
<comment type="similarity">
    <text evidence="2 15">In the C-terminal section; belongs to the peptidase M41 family.</text>
</comment>
<dbReference type="OrthoDB" id="9809379at2"/>
<dbReference type="Gene3D" id="1.20.58.760">
    <property type="entry name" value="Peptidase M41"/>
    <property type="match status" value="1"/>
</dbReference>
<dbReference type="Pfam" id="PF17862">
    <property type="entry name" value="AAA_lid_3"/>
    <property type="match status" value="1"/>
</dbReference>
<dbReference type="CDD" id="cd19501">
    <property type="entry name" value="RecA-like_FtsH"/>
    <property type="match status" value="1"/>
</dbReference>
<dbReference type="GO" id="GO:0005524">
    <property type="term" value="F:ATP binding"/>
    <property type="evidence" value="ECO:0007669"/>
    <property type="project" value="UniProtKB-UniRule"/>
</dbReference>
<reference evidence="18 19" key="1">
    <citation type="submission" date="2019-02" db="EMBL/GenBank/DDBJ databases">
        <title>Draft genome sequences of novel Actinobacteria.</title>
        <authorList>
            <person name="Sahin N."/>
            <person name="Ay H."/>
            <person name="Saygin H."/>
        </authorList>
    </citation>
    <scope>NUCLEOTIDE SEQUENCE [LARGE SCALE GENOMIC DNA]</scope>
    <source>
        <strain evidence="18 19">8K307</strain>
    </source>
</reference>
<protein>
    <recommendedName>
        <fullName evidence="15">ATP-dependent zinc metalloprotease FtsH</fullName>
        <ecNumber evidence="15">3.4.24.-</ecNumber>
    </recommendedName>
</protein>
<dbReference type="InterPro" id="IPR003959">
    <property type="entry name" value="ATPase_AAA_core"/>
</dbReference>
<dbReference type="EMBL" id="SMLB01000028">
    <property type="protein sequence ID" value="TDD67498.1"/>
    <property type="molecule type" value="Genomic_DNA"/>
</dbReference>
<dbReference type="GO" id="GO:0004222">
    <property type="term" value="F:metalloendopeptidase activity"/>
    <property type="evidence" value="ECO:0007669"/>
    <property type="project" value="InterPro"/>
</dbReference>
<dbReference type="Gene3D" id="3.30.720.210">
    <property type="match status" value="1"/>
</dbReference>
<evidence type="ECO:0000256" key="13">
    <source>
        <dbReference type="ARBA" id="ARBA00023136"/>
    </source>
</evidence>
<evidence type="ECO:0000256" key="7">
    <source>
        <dbReference type="ARBA" id="ARBA00022741"/>
    </source>
</evidence>
<feature type="binding site" evidence="15">
    <location>
        <position position="455"/>
    </location>
    <ligand>
        <name>Zn(2+)</name>
        <dbReference type="ChEBI" id="CHEBI:29105"/>
        <note>catalytic</note>
    </ligand>
</feature>
<dbReference type="HAMAP" id="MF_01458">
    <property type="entry name" value="FtsH"/>
    <property type="match status" value="1"/>
</dbReference>
<dbReference type="GO" id="GO:0005886">
    <property type="term" value="C:plasma membrane"/>
    <property type="evidence" value="ECO:0007669"/>
    <property type="project" value="UniProtKB-SubCell"/>
</dbReference>
<evidence type="ECO:0000256" key="10">
    <source>
        <dbReference type="ARBA" id="ARBA00022840"/>
    </source>
</evidence>
<dbReference type="FunFam" id="3.40.50.300:FF:000001">
    <property type="entry name" value="ATP-dependent zinc metalloprotease FtsH"/>
    <property type="match status" value="1"/>
</dbReference>
<feature type="region of interest" description="Disordered" evidence="16">
    <location>
        <begin position="1"/>
        <end position="34"/>
    </location>
</feature>
<dbReference type="InterPro" id="IPR000642">
    <property type="entry name" value="Peptidase_M41"/>
</dbReference>
<keyword evidence="8 15" id="KW-0378">Hydrolase</keyword>
<evidence type="ECO:0000256" key="12">
    <source>
        <dbReference type="ARBA" id="ARBA00023049"/>
    </source>
</evidence>
<keyword evidence="19" id="KW-1185">Reference proteome</keyword>
<evidence type="ECO:0000256" key="6">
    <source>
        <dbReference type="ARBA" id="ARBA00022723"/>
    </source>
</evidence>
<dbReference type="EC" id="3.4.24.-" evidence="15"/>
<feature type="binding site" evidence="15">
    <location>
        <position position="531"/>
    </location>
    <ligand>
        <name>Zn(2+)</name>
        <dbReference type="ChEBI" id="CHEBI:29105"/>
        <note>catalytic</note>
    </ligand>
</feature>
<dbReference type="GO" id="GO:0030163">
    <property type="term" value="P:protein catabolic process"/>
    <property type="evidence" value="ECO:0007669"/>
    <property type="project" value="UniProtKB-UniRule"/>
</dbReference>
<dbReference type="Proteomes" id="UP000295217">
    <property type="component" value="Unassembled WGS sequence"/>
</dbReference>
<dbReference type="SUPFAM" id="SSF52540">
    <property type="entry name" value="P-loop containing nucleoside triphosphate hydrolases"/>
    <property type="match status" value="1"/>
</dbReference>
<keyword evidence="3 15" id="KW-1003">Cell membrane</keyword>
<feature type="transmembrane region" description="Helical" evidence="15">
    <location>
        <begin position="139"/>
        <end position="156"/>
    </location>
</feature>
<dbReference type="InterPro" id="IPR011546">
    <property type="entry name" value="Pept_M41_FtsH_extracell"/>
</dbReference>
<keyword evidence="6 15" id="KW-0479">Metal-binding</keyword>
<dbReference type="Gene3D" id="3.40.50.300">
    <property type="entry name" value="P-loop containing nucleotide triphosphate hydrolases"/>
    <property type="match status" value="1"/>
</dbReference>
<evidence type="ECO:0000256" key="3">
    <source>
        <dbReference type="ARBA" id="ARBA00022475"/>
    </source>
</evidence>
<feature type="active site" evidence="15">
    <location>
        <position position="456"/>
    </location>
</feature>
<evidence type="ECO:0000256" key="11">
    <source>
        <dbReference type="ARBA" id="ARBA00022989"/>
    </source>
</evidence>
<dbReference type="AlphaFoldDB" id="A0A4R5A624"/>
<evidence type="ECO:0000256" key="2">
    <source>
        <dbReference type="ARBA" id="ARBA00010044"/>
    </source>
</evidence>
<evidence type="ECO:0000256" key="9">
    <source>
        <dbReference type="ARBA" id="ARBA00022833"/>
    </source>
</evidence>
<evidence type="ECO:0000256" key="8">
    <source>
        <dbReference type="ARBA" id="ARBA00022801"/>
    </source>
</evidence>